<dbReference type="SUPFAM" id="SSF52172">
    <property type="entry name" value="CheY-like"/>
    <property type="match status" value="1"/>
</dbReference>
<feature type="compositionally biased region" description="Basic residues" evidence="6">
    <location>
        <begin position="94"/>
        <end position="105"/>
    </location>
</feature>
<dbReference type="PANTHER" id="PTHR43214">
    <property type="entry name" value="TWO-COMPONENT RESPONSE REGULATOR"/>
    <property type="match status" value="1"/>
</dbReference>
<evidence type="ECO:0000256" key="5">
    <source>
        <dbReference type="PROSITE-ProRule" id="PRU00169"/>
    </source>
</evidence>
<dbReference type="SMART" id="SM00448">
    <property type="entry name" value="REC"/>
    <property type="match status" value="1"/>
</dbReference>
<dbReference type="Pfam" id="PF00196">
    <property type="entry name" value="GerE"/>
    <property type="match status" value="1"/>
</dbReference>
<dbReference type="InterPro" id="IPR011006">
    <property type="entry name" value="CheY-like_superfamily"/>
</dbReference>
<dbReference type="InterPro" id="IPR058245">
    <property type="entry name" value="NreC/VraR/RcsB-like_REC"/>
</dbReference>
<proteinExistence type="predicted"/>
<feature type="compositionally biased region" description="Basic residues" evidence="6">
    <location>
        <begin position="139"/>
        <end position="151"/>
    </location>
</feature>
<feature type="compositionally biased region" description="Basic and acidic residues" evidence="6">
    <location>
        <begin position="152"/>
        <end position="166"/>
    </location>
</feature>
<dbReference type="SMART" id="SM00421">
    <property type="entry name" value="HTH_LUXR"/>
    <property type="match status" value="1"/>
</dbReference>
<comment type="caution">
    <text evidence="9">The sequence shown here is derived from an EMBL/GenBank/DDBJ whole genome shotgun (WGS) entry which is preliminary data.</text>
</comment>
<feature type="compositionally biased region" description="Low complexity" evidence="6">
    <location>
        <begin position="259"/>
        <end position="270"/>
    </location>
</feature>
<keyword evidence="4" id="KW-0804">Transcription</keyword>
<feature type="region of interest" description="Disordered" evidence="6">
    <location>
        <begin position="77"/>
        <end position="122"/>
    </location>
</feature>
<evidence type="ECO:0000256" key="3">
    <source>
        <dbReference type="ARBA" id="ARBA00023125"/>
    </source>
</evidence>
<gene>
    <name evidence="9" type="ORF">J0695_12045</name>
</gene>
<feature type="domain" description="Response regulatory" evidence="8">
    <location>
        <begin position="415"/>
        <end position="531"/>
    </location>
</feature>
<dbReference type="CDD" id="cd06170">
    <property type="entry name" value="LuxR_C_like"/>
    <property type="match status" value="1"/>
</dbReference>
<evidence type="ECO:0000259" key="8">
    <source>
        <dbReference type="PROSITE" id="PS50110"/>
    </source>
</evidence>
<evidence type="ECO:0000256" key="2">
    <source>
        <dbReference type="ARBA" id="ARBA00023015"/>
    </source>
</evidence>
<dbReference type="PRINTS" id="PR00038">
    <property type="entry name" value="HTHLUXR"/>
</dbReference>
<feature type="compositionally biased region" description="Basic residues" evidence="6">
    <location>
        <begin position="167"/>
        <end position="196"/>
    </location>
</feature>
<feature type="region of interest" description="Disordered" evidence="6">
    <location>
        <begin position="137"/>
        <end position="361"/>
    </location>
</feature>
<organism evidence="9 10">
    <name type="scientific">Streptomyces beijiangensis</name>
    <dbReference type="NCBI Taxonomy" id="163361"/>
    <lineage>
        <taxon>Bacteria</taxon>
        <taxon>Bacillati</taxon>
        <taxon>Actinomycetota</taxon>
        <taxon>Actinomycetes</taxon>
        <taxon>Kitasatosporales</taxon>
        <taxon>Streptomycetaceae</taxon>
        <taxon>Streptomyces</taxon>
    </lineage>
</organism>
<dbReference type="CDD" id="cd17535">
    <property type="entry name" value="REC_NarL-like"/>
    <property type="match status" value="1"/>
</dbReference>
<dbReference type="GO" id="GO:0000160">
    <property type="term" value="P:phosphorelay signal transduction system"/>
    <property type="evidence" value="ECO:0007669"/>
    <property type="project" value="InterPro"/>
</dbReference>
<dbReference type="GO" id="GO:0003677">
    <property type="term" value="F:DNA binding"/>
    <property type="evidence" value="ECO:0007669"/>
    <property type="project" value="UniProtKB-KW"/>
</dbReference>
<dbReference type="Pfam" id="PF00072">
    <property type="entry name" value="Response_reg"/>
    <property type="match status" value="1"/>
</dbReference>
<name>A0A939JDZ3_9ACTN</name>
<sequence length="631" mass="66090">MPVVVPRGYARWHVRTTDRPSASAPARPAGRLGRTGLVRGARLHLPRTGATARRERGGRTRLGAVLPLGRAAGDGGGHCHGAGGRPPAAPTAAHRARSADRRRRHRDDFPGCGRDTAAAVPRGGGVPVLRRVLAPAPRLGRRGRPGRLRAGRLRDRAAEHGLGHRHLDAHRRGPRRAGRLAGRRLHPAGPRARRGAVRAGGSAGGHRRTAAHRPRDARHGGAQHRHHRPAGGCRGPGHRDPAGAGARSAHRGGDRGPRDAVGAAPDAGRAAAGGAGGRAPPGARPGGCRETRGRDHGGRCTGRRPVGGRTAPTAAGDRPVRVPHHPGVGHQRRTALGHELLPGDRRQPPRQSVGGDSRRRAGAQLCAGHRLRTDRHAGAGLAPARRVLRRAAPRRRLPGGGEPSAPRFRGRPVTRVLLADDQPLIRAALQMVITDAPDLEVAGEAGTGAEAVALTAELRPDVVVMDIRMPGMDGIEATGLITAAGSAARVLILTTFDDDEYIYGALRAGASGFLVKDMALEEILGAIRVVAAGDALIAPSVTRRLIAEFAGRPAPAPVPDRRVLEGVTGREGEVLTLVGRGLSNPEIAAEMFISVATVKTYVTRLLAKLDARDRVQLVILAYDLGLVARAG</sequence>
<evidence type="ECO:0000313" key="10">
    <source>
        <dbReference type="Proteomes" id="UP000664167"/>
    </source>
</evidence>
<dbReference type="SUPFAM" id="SSF46894">
    <property type="entry name" value="C-terminal effector domain of the bipartite response regulators"/>
    <property type="match status" value="1"/>
</dbReference>
<evidence type="ECO:0000313" key="9">
    <source>
        <dbReference type="EMBL" id="MBO0512536.1"/>
    </source>
</evidence>
<feature type="compositionally biased region" description="Basic and acidic residues" evidence="6">
    <location>
        <begin position="287"/>
        <end position="298"/>
    </location>
</feature>
<feature type="modified residue" description="4-aspartylphosphate" evidence="5">
    <location>
        <position position="466"/>
    </location>
</feature>
<dbReference type="AlphaFoldDB" id="A0A939JDZ3"/>
<dbReference type="PANTHER" id="PTHR43214:SF24">
    <property type="entry name" value="TRANSCRIPTIONAL REGULATORY PROTEIN NARL-RELATED"/>
    <property type="match status" value="1"/>
</dbReference>
<dbReference type="GO" id="GO:0006355">
    <property type="term" value="P:regulation of DNA-templated transcription"/>
    <property type="evidence" value="ECO:0007669"/>
    <property type="project" value="InterPro"/>
</dbReference>
<feature type="domain" description="HTH luxR-type" evidence="7">
    <location>
        <begin position="560"/>
        <end position="625"/>
    </location>
</feature>
<dbReference type="InterPro" id="IPR000792">
    <property type="entry name" value="Tscrpt_reg_LuxR_C"/>
</dbReference>
<dbReference type="InterPro" id="IPR039420">
    <property type="entry name" value="WalR-like"/>
</dbReference>
<evidence type="ECO:0000256" key="6">
    <source>
        <dbReference type="SAM" id="MobiDB-lite"/>
    </source>
</evidence>
<keyword evidence="3" id="KW-0238">DNA-binding</keyword>
<reference evidence="9" key="1">
    <citation type="submission" date="2021-03" db="EMBL/GenBank/DDBJ databases">
        <title>Streptomyces poriferae sp. nov., a novel marine sponge-derived Actinobacteria species with anti-MRSA activity.</title>
        <authorList>
            <person name="Sandoval-Powers M."/>
            <person name="Kralova S."/>
            <person name="Nguyen G.-S."/>
            <person name="Fawwal D."/>
            <person name="Degnes K."/>
            <person name="Klinkenberg G."/>
            <person name="Sletta H."/>
            <person name="Wentzel A."/>
            <person name="Liles M.R."/>
        </authorList>
    </citation>
    <scope>NUCLEOTIDE SEQUENCE</scope>
    <source>
        <strain evidence="9">DSM 41794</strain>
    </source>
</reference>
<protein>
    <submittedName>
        <fullName evidence="9">Response regulator transcription factor</fullName>
    </submittedName>
</protein>
<dbReference type="Gene3D" id="3.40.50.2300">
    <property type="match status" value="1"/>
</dbReference>
<feature type="compositionally biased region" description="Basic residues" evidence="6">
    <location>
        <begin position="220"/>
        <end position="229"/>
    </location>
</feature>
<dbReference type="InterPro" id="IPR001789">
    <property type="entry name" value="Sig_transdc_resp-reg_receiver"/>
</dbReference>
<dbReference type="PROSITE" id="PS50110">
    <property type="entry name" value="RESPONSE_REGULATORY"/>
    <property type="match status" value="1"/>
</dbReference>
<keyword evidence="10" id="KW-1185">Reference proteome</keyword>
<keyword evidence="2" id="KW-0805">Transcription regulation</keyword>
<accession>A0A939JDZ3</accession>
<evidence type="ECO:0000256" key="1">
    <source>
        <dbReference type="ARBA" id="ARBA00022553"/>
    </source>
</evidence>
<evidence type="ECO:0000256" key="4">
    <source>
        <dbReference type="ARBA" id="ARBA00023163"/>
    </source>
</evidence>
<keyword evidence="1 5" id="KW-0597">Phosphoprotein</keyword>
<dbReference type="InterPro" id="IPR016032">
    <property type="entry name" value="Sig_transdc_resp-reg_C-effctor"/>
</dbReference>
<dbReference type="EMBL" id="JAFLRJ010000103">
    <property type="protein sequence ID" value="MBO0512536.1"/>
    <property type="molecule type" value="Genomic_DNA"/>
</dbReference>
<dbReference type="Proteomes" id="UP000664167">
    <property type="component" value="Unassembled WGS sequence"/>
</dbReference>
<dbReference type="PROSITE" id="PS00622">
    <property type="entry name" value="HTH_LUXR_1"/>
    <property type="match status" value="1"/>
</dbReference>
<evidence type="ECO:0000259" key="7">
    <source>
        <dbReference type="PROSITE" id="PS50043"/>
    </source>
</evidence>
<dbReference type="PROSITE" id="PS50043">
    <property type="entry name" value="HTH_LUXR_2"/>
    <property type="match status" value="1"/>
</dbReference>